<dbReference type="EMBL" id="MT142499">
    <property type="protein sequence ID" value="QJA82932.1"/>
    <property type="molecule type" value="Genomic_DNA"/>
</dbReference>
<sequence>MKIAHAPYEHIPDIITKYSIKKQLDISLPRRQIKELSFPSNTTEELVQSHVNYLQKRNFDPKYLQIKYHIKSIGPASERAWSNRILIPYLFKERIVTFTARDSTEFEWRPRYKACLPEESEIPIDHILYNINSVKEIAVIVEGPTDVWRMGDGFVAMGGLQWNSQRIYLLKDCKQVFIWPDKEHAALLFWEKLAHSLSFIKDVRFVELSEGDPGSLDEDSARNFRREIFGRKYR</sequence>
<gene>
    <name evidence="1" type="ORF">MM415A00352_0034</name>
    <name evidence="2" type="ORF">MM415B02882_0008</name>
</gene>
<accession>A0A6M3L3K5</accession>
<organism evidence="2">
    <name type="scientific">viral metagenome</name>
    <dbReference type="NCBI Taxonomy" id="1070528"/>
    <lineage>
        <taxon>unclassified sequences</taxon>
        <taxon>metagenomes</taxon>
        <taxon>organismal metagenomes</taxon>
    </lineage>
</organism>
<dbReference type="AlphaFoldDB" id="A0A6M3L3K5"/>
<dbReference type="EMBL" id="MT142736">
    <property type="protein sequence ID" value="QJA87848.1"/>
    <property type="molecule type" value="Genomic_DNA"/>
</dbReference>
<dbReference type="InterPro" id="IPR034154">
    <property type="entry name" value="TOPRIM_DnaG/twinkle"/>
</dbReference>
<dbReference type="Gene3D" id="3.40.1360.10">
    <property type="match status" value="1"/>
</dbReference>
<dbReference type="SUPFAM" id="SSF56731">
    <property type="entry name" value="DNA primase core"/>
    <property type="match status" value="1"/>
</dbReference>
<reference evidence="2" key="1">
    <citation type="submission" date="2020-03" db="EMBL/GenBank/DDBJ databases">
        <title>The deep terrestrial virosphere.</title>
        <authorList>
            <person name="Holmfeldt K."/>
            <person name="Nilsson E."/>
            <person name="Simone D."/>
            <person name="Lopez-Fernandez M."/>
            <person name="Wu X."/>
            <person name="de Brujin I."/>
            <person name="Lundin D."/>
            <person name="Andersson A."/>
            <person name="Bertilsson S."/>
            <person name="Dopson M."/>
        </authorList>
    </citation>
    <scope>NUCLEOTIDE SEQUENCE</scope>
    <source>
        <strain evidence="1">MM415A00352</strain>
        <strain evidence="2">MM415B02882</strain>
    </source>
</reference>
<evidence type="ECO:0000313" key="1">
    <source>
        <dbReference type="EMBL" id="QJA82932.1"/>
    </source>
</evidence>
<proteinExistence type="predicted"/>
<protein>
    <submittedName>
        <fullName evidence="2">Putative DNA primase</fullName>
    </submittedName>
</protein>
<dbReference type="CDD" id="cd01029">
    <property type="entry name" value="TOPRIM_primases"/>
    <property type="match status" value="1"/>
</dbReference>
<evidence type="ECO:0000313" key="2">
    <source>
        <dbReference type="EMBL" id="QJA87848.1"/>
    </source>
</evidence>
<name>A0A6M3L3K5_9ZZZZ</name>